<gene>
    <name evidence="9" type="primary">LOC111105971</name>
</gene>
<dbReference type="Proteomes" id="UP000694844">
    <property type="component" value="Chromosome 1"/>
</dbReference>
<dbReference type="KEGG" id="cvn:111105971"/>
<dbReference type="OrthoDB" id="6493944at2759"/>
<evidence type="ECO:0000256" key="5">
    <source>
        <dbReference type="ARBA" id="ARBA00022989"/>
    </source>
</evidence>
<dbReference type="GO" id="GO:0015141">
    <property type="term" value="F:succinate transmembrane transporter activity"/>
    <property type="evidence" value="ECO:0007669"/>
    <property type="project" value="UniProtKB-ARBA"/>
</dbReference>
<keyword evidence="6 7" id="KW-0472">Membrane</keyword>
<feature type="transmembrane region" description="Helical" evidence="7">
    <location>
        <begin position="116"/>
        <end position="134"/>
    </location>
</feature>
<keyword evidence="4 7" id="KW-0812">Transmembrane</keyword>
<evidence type="ECO:0000256" key="7">
    <source>
        <dbReference type="SAM" id="Phobius"/>
    </source>
</evidence>
<evidence type="ECO:0000256" key="2">
    <source>
        <dbReference type="ARBA" id="ARBA00006772"/>
    </source>
</evidence>
<name>A0A8B8B0R5_CRAVI</name>
<organism evidence="8 9">
    <name type="scientific">Crassostrea virginica</name>
    <name type="common">Eastern oyster</name>
    <dbReference type="NCBI Taxonomy" id="6565"/>
    <lineage>
        <taxon>Eukaryota</taxon>
        <taxon>Metazoa</taxon>
        <taxon>Spiralia</taxon>
        <taxon>Lophotrochozoa</taxon>
        <taxon>Mollusca</taxon>
        <taxon>Bivalvia</taxon>
        <taxon>Autobranchia</taxon>
        <taxon>Pteriomorphia</taxon>
        <taxon>Ostreida</taxon>
        <taxon>Ostreoidea</taxon>
        <taxon>Ostreidae</taxon>
        <taxon>Crassostrea</taxon>
    </lineage>
</organism>
<dbReference type="PANTHER" id="PTHR10283:SF82">
    <property type="entry name" value="SOLUTE CARRIER FAMILY 13 MEMBER 2"/>
    <property type="match status" value="1"/>
</dbReference>
<dbReference type="RefSeq" id="XP_022296194.1">
    <property type="nucleotide sequence ID" value="XM_022440486.1"/>
</dbReference>
<dbReference type="Pfam" id="PF00939">
    <property type="entry name" value="Na_sulph_symp"/>
    <property type="match status" value="1"/>
</dbReference>
<comment type="subcellular location">
    <subcellularLocation>
        <location evidence="1">Membrane</location>
        <topology evidence="1">Multi-pass membrane protein</topology>
    </subcellularLocation>
</comment>
<feature type="transmembrane region" description="Helical" evidence="7">
    <location>
        <begin position="46"/>
        <end position="64"/>
    </location>
</feature>
<evidence type="ECO:0000256" key="3">
    <source>
        <dbReference type="ARBA" id="ARBA00022448"/>
    </source>
</evidence>
<dbReference type="CDD" id="cd01115">
    <property type="entry name" value="SLC13_permease"/>
    <property type="match status" value="1"/>
</dbReference>
<dbReference type="PROSITE" id="PS01271">
    <property type="entry name" value="NA_SULFATE"/>
    <property type="match status" value="1"/>
</dbReference>
<keyword evidence="5 7" id="KW-1133">Transmembrane helix</keyword>
<comment type="similarity">
    <text evidence="2">Belongs to the SLC13A/DASS transporter (TC 2.A.47) family. NADC subfamily.</text>
</comment>
<dbReference type="InterPro" id="IPR001898">
    <property type="entry name" value="SLC13A/DASS"/>
</dbReference>
<evidence type="ECO:0000313" key="8">
    <source>
        <dbReference type="Proteomes" id="UP000694844"/>
    </source>
</evidence>
<dbReference type="GO" id="GO:0005886">
    <property type="term" value="C:plasma membrane"/>
    <property type="evidence" value="ECO:0007669"/>
    <property type="project" value="TreeGrafter"/>
</dbReference>
<proteinExistence type="inferred from homology"/>
<dbReference type="AlphaFoldDB" id="A0A8B8B0R5"/>
<feature type="transmembrane region" description="Helical" evidence="7">
    <location>
        <begin position="243"/>
        <end position="261"/>
    </location>
</feature>
<evidence type="ECO:0000256" key="6">
    <source>
        <dbReference type="ARBA" id="ARBA00023136"/>
    </source>
</evidence>
<accession>A0A8B8B0R5</accession>
<feature type="transmembrane region" description="Helical" evidence="7">
    <location>
        <begin position="289"/>
        <end position="311"/>
    </location>
</feature>
<feature type="transmembrane region" description="Helical" evidence="7">
    <location>
        <begin position="170"/>
        <end position="190"/>
    </location>
</feature>
<reference evidence="9" key="2">
    <citation type="submission" date="2025-08" db="UniProtKB">
        <authorList>
            <consortium name="RefSeq"/>
        </authorList>
    </citation>
    <scope>IDENTIFICATION</scope>
    <source>
        <tissue evidence="9">Whole sample</tissue>
    </source>
</reference>
<feature type="transmembrane region" description="Helical" evidence="7">
    <location>
        <begin position="73"/>
        <end position="96"/>
    </location>
</feature>
<feature type="transmembrane region" description="Helical" evidence="7">
    <location>
        <begin position="346"/>
        <end position="366"/>
    </location>
</feature>
<reference evidence="8" key="1">
    <citation type="submission" date="2024-06" db="UniProtKB">
        <authorList>
            <consortium name="RefSeq"/>
        </authorList>
    </citation>
    <scope>NUCLEOTIDE SEQUENCE [LARGE SCALE GENOMIC DNA]</scope>
</reference>
<protein>
    <submittedName>
        <fullName evidence="9">Solute carrier family 13 member 2-like</fullName>
    </submittedName>
</protein>
<dbReference type="GeneID" id="111105971"/>
<keyword evidence="3" id="KW-0813">Transport</keyword>
<sequence length="640" mass="69497">MVCVLTSKSTPGPSSGECIPPTLATVVLCLSNMASAVAFLRSLWSIRAWILLVLAFVLPCQLIIEATPESRCAYVICVVAILWVTEALPIAVTALMPIFLLPMLGVQKGQDVSKNYVNDTSTLFLGGLFIAVAMEEVNLHRRIGVAVMRVLGSRVNTLMLGLMLPTWFLSMWISNTAAASMMLPILVAITEQMEKLERERHVDVEAAGDKKNGEAAVDDVNLEIEEDVALSKRSKELKWMSKGFALCVAYGANIGGIATLTGTPPNLVLQGQADIYYKEHGNTASNITYVSWLAFAFPLSLILLFLAWFYLQLVFLRRKCCKGTEAARKKAIQSAVLKEWKSLGKISFAEVEVLVVFCILALLWIFRTIPDVGGWGDLFMDVKTGKTSMARDSTASILVSTILFLLPREVPNIFCWFKQSEDTPRPGYRPILTWQTAQNKVSWGVIILLGGGFALADAATKSGLSSYVGCQLTFFKDTEPWVMNLVVCLVIAAITEITSNTAIASLSMPIVFELATSVGLHPLYMMISTAVATSFAFCLPVATPPNAIVFSTGFVTIPDMTKVGIPMNTIAILVLTLAINTWGKAIFDLDNIPSFFPSVLNTSVCQDIVPKTMAPNLTTMAANATTMALGLTTTVPLTTP</sequence>
<keyword evidence="8" id="KW-1185">Reference proteome</keyword>
<feature type="transmembrane region" description="Helical" evidence="7">
    <location>
        <begin position="523"/>
        <end position="542"/>
    </location>
</feature>
<evidence type="ECO:0000256" key="4">
    <source>
        <dbReference type="ARBA" id="ARBA00022692"/>
    </source>
</evidence>
<evidence type="ECO:0000313" key="9">
    <source>
        <dbReference type="RefSeq" id="XP_022296194.1"/>
    </source>
</evidence>
<dbReference type="InterPro" id="IPR031312">
    <property type="entry name" value="Na/sul_symport_CS"/>
</dbReference>
<feature type="transmembrane region" description="Helical" evidence="7">
    <location>
        <begin position="441"/>
        <end position="460"/>
    </location>
</feature>
<evidence type="ECO:0000256" key="1">
    <source>
        <dbReference type="ARBA" id="ARBA00004141"/>
    </source>
</evidence>
<dbReference type="PANTHER" id="PTHR10283">
    <property type="entry name" value="SOLUTE CARRIER FAMILY 13 MEMBER"/>
    <property type="match status" value="1"/>
</dbReference>
<feature type="transmembrane region" description="Helical" evidence="7">
    <location>
        <begin position="563"/>
        <end position="583"/>
    </location>
</feature>
<feature type="transmembrane region" description="Helical" evidence="7">
    <location>
        <begin position="481"/>
        <end position="503"/>
    </location>
</feature>